<protein>
    <recommendedName>
        <fullName evidence="1">peptidyl-tRNA hydrolase</fullName>
        <ecNumber evidence="1">3.1.1.29</ecNumber>
    </recommendedName>
</protein>
<dbReference type="Pfam" id="PF01981">
    <property type="entry name" value="PTH2"/>
    <property type="match status" value="1"/>
</dbReference>
<dbReference type="Gene3D" id="1.10.8.10">
    <property type="entry name" value="DNA helicase RuvA subunit, C-terminal domain"/>
    <property type="match status" value="1"/>
</dbReference>
<evidence type="ECO:0000256" key="4">
    <source>
        <dbReference type="ARBA" id="ARBA00048707"/>
    </source>
</evidence>
<dbReference type="GO" id="GO:0005829">
    <property type="term" value="C:cytosol"/>
    <property type="evidence" value="ECO:0007669"/>
    <property type="project" value="TreeGrafter"/>
</dbReference>
<proteinExistence type="inferred from homology"/>
<dbReference type="SUPFAM" id="SSF102462">
    <property type="entry name" value="Peptidyl-tRNA hydrolase II"/>
    <property type="match status" value="1"/>
</dbReference>
<dbReference type="FunFam" id="3.40.1490.10:FF:000002">
    <property type="entry name" value="Peptidyl-tRNA hydrolase 2, mitochondrial"/>
    <property type="match status" value="1"/>
</dbReference>
<feature type="region of interest" description="Disordered" evidence="5">
    <location>
        <begin position="1"/>
        <end position="20"/>
    </location>
</feature>
<dbReference type="PANTHER" id="PTHR12649">
    <property type="entry name" value="PEPTIDYL-TRNA HYDROLASE 2"/>
    <property type="match status" value="1"/>
</dbReference>
<dbReference type="SUPFAM" id="SSF46934">
    <property type="entry name" value="UBA-like"/>
    <property type="match status" value="1"/>
</dbReference>
<dbReference type="OMA" id="AISWIFE"/>
<dbReference type="InterPro" id="IPR023476">
    <property type="entry name" value="Pep_tRNA_hydro_II_dom_sf"/>
</dbReference>
<evidence type="ECO:0000256" key="3">
    <source>
        <dbReference type="ARBA" id="ARBA00038050"/>
    </source>
</evidence>
<dbReference type="InterPro" id="IPR009060">
    <property type="entry name" value="UBA-like_sf"/>
</dbReference>
<dbReference type="EC" id="3.1.1.29" evidence="1"/>
<comment type="catalytic activity">
    <reaction evidence="4">
        <text>an N-acyl-L-alpha-aminoacyl-tRNA + H2O = an N-acyl-L-amino acid + a tRNA + H(+)</text>
        <dbReference type="Rhea" id="RHEA:54448"/>
        <dbReference type="Rhea" id="RHEA-COMP:10123"/>
        <dbReference type="Rhea" id="RHEA-COMP:13883"/>
        <dbReference type="ChEBI" id="CHEBI:15377"/>
        <dbReference type="ChEBI" id="CHEBI:15378"/>
        <dbReference type="ChEBI" id="CHEBI:59874"/>
        <dbReference type="ChEBI" id="CHEBI:78442"/>
        <dbReference type="ChEBI" id="CHEBI:138191"/>
        <dbReference type="EC" id="3.1.1.29"/>
    </reaction>
</comment>
<feature type="domain" description="UBA" evidence="6">
    <location>
        <begin position="55"/>
        <end position="96"/>
    </location>
</feature>
<dbReference type="Pfam" id="PF22562">
    <property type="entry name" value="UBA_7"/>
    <property type="match status" value="1"/>
</dbReference>
<dbReference type="InterPro" id="IPR002833">
    <property type="entry name" value="PTH2"/>
</dbReference>
<accession>A0A9Q0RS05</accession>
<dbReference type="GO" id="GO:0004045">
    <property type="term" value="F:peptidyl-tRNA hydrolase activity"/>
    <property type="evidence" value="ECO:0007669"/>
    <property type="project" value="UniProtKB-EC"/>
</dbReference>
<evidence type="ECO:0000256" key="2">
    <source>
        <dbReference type="ARBA" id="ARBA00022801"/>
    </source>
</evidence>
<evidence type="ECO:0000313" key="7">
    <source>
        <dbReference type="EMBL" id="KAJ6223661.1"/>
    </source>
</evidence>
<dbReference type="SMART" id="SM00165">
    <property type="entry name" value="UBA"/>
    <property type="match status" value="1"/>
</dbReference>
<evidence type="ECO:0000313" key="8">
    <source>
        <dbReference type="Proteomes" id="UP001142055"/>
    </source>
</evidence>
<dbReference type="CDD" id="cd14296">
    <property type="entry name" value="UBA1_scUBP14_like"/>
    <property type="match status" value="1"/>
</dbReference>
<gene>
    <name evidence="7" type="ORF">RDWZM_002206</name>
</gene>
<evidence type="ECO:0000256" key="1">
    <source>
        <dbReference type="ARBA" id="ARBA00013260"/>
    </source>
</evidence>
<name>A0A9Q0RS05_BLOTA</name>
<dbReference type="EMBL" id="JAPWDV010000001">
    <property type="protein sequence ID" value="KAJ6223661.1"/>
    <property type="molecule type" value="Genomic_DNA"/>
</dbReference>
<dbReference type="Gene3D" id="3.40.1490.10">
    <property type="entry name" value="Bit1"/>
    <property type="match status" value="1"/>
</dbReference>
<dbReference type="Proteomes" id="UP001142055">
    <property type="component" value="Chromosome 1"/>
</dbReference>
<dbReference type="AlphaFoldDB" id="A0A9Q0RS05"/>
<dbReference type="PANTHER" id="PTHR12649:SF29">
    <property type="entry name" value="AMINOACYL-TRNA HYDROLASE"/>
    <property type="match status" value="1"/>
</dbReference>
<keyword evidence="2" id="KW-0378">Hydrolase</keyword>
<evidence type="ECO:0000256" key="5">
    <source>
        <dbReference type="SAM" id="MobiDB-lite"/>
    </source>
</evidence>
<feature type="compositionally biased region" description="Acidic residues" evidence="5">
    <location>
        <begin position="124"/>
        <end position="141"/>
    </location>
</feature>
<sequence>MDHTDRGVPDGTDLNSFGNATATTATTSTMSDSSASNPPVGGNVVRPMKFANQWKPDEKIVSSLTLMGISPTMAEKALYYTKNVSAEVAIEWIFENQDASKMEIPLDLESRQHHSSTFVRIDEQDGIADCDDDDDDDDDEHEDENLYKMVFVVNAELSMGVGKIAAQVAHAAMGLHRILLQHQAKYGESLLSWAEYGETKIVLRGDTTEHLISLEHRAINQNLPCYLVHDAGKTQVRAGSTTVLAIFGNNYKIDRVTGSLKLY</sequence>
<feature type="region of interest" description="Disordered" evidence="5">
    <location>
        <begin position="25"/>
        <end position="44"/>
    </location>
</feature>
<dbReference type="PROSITE" id="PS50030">
    <property type="entry name" value="UBA"/>
    <property type="match status" value="1"/>
</dbReference>
<comment type="caution">
    <text evidence="7">The sequence shown here is derived from an EMBL/GenBank/DDBJ whole genome shotgun (WGS) entry which is preliminary data.</text>
</comment>
<reference evidence="7" key="1">
    <citation type="submission" date="2022-12" db="EMBL/GenBank/DDBJ databases">
        <title>Genome assemblies of Blomia tropicalis.</title>
        <authorList>
            <person name="Cui Y."/>
        </authorList>
    </citation>
    <scope>NUCLEOTIDE SEQUENCE</scope>
    <source>
        <tissue evidence="7">Adult mites</tissue>
    </source>
</reference>
<comment type="similarity">
    <text evidence="3">Belongs to the PTH2 family.</text>
</comment>
<dbReference type="InterPro" id="IPR015940">
    <property type="entry name" value="UBA"/>
</dbReference>
<feature type="compositionally biased region" description="Low complexity" evidence="5">
    <location>
        <begin position="25"/>
        <end position="36"/>
    </location>
</feature>
<keyword evidence="8" id="KW-1185">Reference proteome</keyword>
<feature type="region of interest" description="Disordered" evidence="5">
    <location>
        <begin position="122"/>
        <end position="141"/>
    </location>
</feature>
<dbReference type="NCBIfam" id="TIGR00283">
    <property type="entry name" value="arch_pth2"/>
    <property type="match status" value="1"/>
</dbReference>
<evidence type="ECO:0000259" key="6">
    <source>
        <dbReference type="PROSITE" id="PS50030"/>
    </source>
</evidence>
<organism evidence="7 8">
    <name type="scientific">Blomia tropicalis</name>
    <name type="common">Mite</name>
    <dbReference type="NCBI Taxonomy" id="40697"/>
    <lineage>
        <taxon>Eukaryota</taxon>
        <taxon>Metazoa</taxon>
        <taxon>Ecdysozoa</taxon>
        <taxon>Arthropoda</taxon>
        <taxon>Chelicerata</taxon>
        <taxon>Arachnida</taxon>
        <taxon>Acari</taxon>
        <taxon>Acariformes</taxon>
        <taxon>Sarcoptiformes</taxon>
        <taxon>Astigmata</taxon>
        <taxon>Glycyphagoidea</taxon>
        <taxon>Echimyopodidae</taxon>
        <taxon>Blomia</taxon>
    </lineage>
</organism>